<dbReference type="Pfam" id="PF09950">
    <property type="entry name" value="Major_capside"/>
    <property type="match status" value="1"/>
</dbReference>
<dbReference type="RefSeq" id="WP_045958028.1">
    <property type="nucleotide sequence ID" value="NZ_FO704551.1"/>
</dbReference>
<dbReference type="KEGG" id="xpo:XPG1_1029"/>
<evidence type="ECO:0000313" key="1">
    <source>
        <dbReference type="EMBL" id="CDG20684.1"/>
    </source>
</evidence>
<proteinExistence type="predicted"/>
<dbReference type="EMBL" id="FO704551">
    <property type="protein sequence ID" value="CDG20684.1"/>
    <property type="molecule type" value="Genomic_DNA"/>
</dbReference>
<dbReference type="AlphaFoldDB" id="A0A068R0W4"/>
<dbReference type="PIRSF" id="PIRSF029202">
    <property type="entry name" value="UCP029202"/>
    <property type="match status" value="1"/>
</dbReference>
<name>A0A068R0W4_9GAMM</name>
<reference evidence="1 2" key="1">
    <citation type="submission" date="2013-07" db="EMBL/GenBank/DDBJ databases">
        <authorList>
            <person name="Genoscope - CEA"/>
        </authorList>
    </citation>
    <scope>NUCLEOTIDE SEQUENCE [LARGE SCALE GENOMIC DNA]</scope>
    <source>
        <strain evidence="1 2">G6</strain>
    </source>
</reference>
<sequence length="312" mass="34733">MLTFDQRTIDSSGTFLVGELERLDQTINLPLVQYTHSRDIQYREDVTIADEMATWTNTQFAAAGSANPNGKNWISGNATALAGVSVNIEREGHPLTLWGMELGWTVIELNAAQQVGRPIDSQKHDGMMLKWNMDIDEQVYMGDEGLGLQGLLNQKRAGLGNARKPWAQSTPDEIRDSINQILSDAWARSGYTMVPTDLLIPPEQFALLSSIIVSSAGNQSLLTYLKNNTIAYHQNGIPLDIRAVKWAKGAGVAGKDRAIAYTNDKKFVRFPMVPLQSIPIQYRSLYQMVTYYGKLGAVELVYRETLNYMDGI</sequence>
<evidence type="ECO:0000313" key="2">
    <source>
        <dbReference type="Proteomes" id="UP000032735"/>
    </source>
</evidence>
<organism evidence="1 2">
    <name type="scientific">Xenorhabdus poinarii G6</name>
    <dbReference type="NCBI Taxonomy" id="1354304"/>
    <lineage>
        <taxon>Bacteria</taxon>
        <taxon>Pseudomonadati</taxon>
        <taxon>Pseudomonadota</taxon>
        <taxon>Gammaproteobacteria</taxon>
        <taxon>Enterobacterales</taxon>
        <taxon>Morganellaceae</taxon>
        <taxon>Xenorhabdus</taxon>
    </lineage>
</organism>
<keyword evidence="2" id="KW-1185">Reference proteome</keyword>
<gene>
    <name evidence="1" type="ORF">XPG1_1029</name>
</gene>
<accession>A0A068R0W4</accession>
<protein>
    <submittedName>
        <fullName evidence="1">Putative bacteriophage protein</fullName>
    </submittedName>
</protein>
<dbReference type="Proteomes" id="UP000032735">
    <property type="component" value="Chromosome"/>
</dbReference>
<dbReference type="InterPro" id="IPR020049">
    <property type="entry name" value="Major_capsid-like"/>
</dbReference>
<dbReference type="HOGENOM" id="CLU_064455_0_0_6"/>
<dbReference type="STRING" id="1354304.XPG1_1029"/>
<dbReference type="OrthoDB" id="6472583at2"/>